<name>A0ABR2K2Y6_9EUKA</name>
<evidence type="ECO:0000313" key="4">
    <source>
        <dbReference type="Proteomes" id="UP001470230"/>
    </source>
</evidence>
<gene>
    <name evidence="3" type="ORF">M9Y10_040887</name>
</gene>
<sequence length="294" mass="33587">MKHHQVNGKNAIKIFKFILPTKNKGTSFIDIPNSWIQALTFIPNTQRLSQNESGPCGLFAVLQAYIIAAIKFNPKYTPQQALQSAVLEIMLKLRQSFVFCTDFGLETGENMESSHCYIELEMTDNKQEAEYFLESNNYFSIENVTILLMISFAFLSGPKLLSSFAIPETFITHDGMTDVHFVYLILTGKAIDVPCDECKNLGGILFSGVKEKQQIGFLSVSEEISEPIGDNFLYPDYETWVLHYGGHFTAVTRQENKFYEYDAYNHSEDNVKVLNKLHVMWSKLTKIANYIDRH</sequence>
<keyword evidence="4" id="KW-1185">Reference proteome</keyword>
<comment type="caution">
    <text evidence="3">The sequence shown here is derived from an EMBL/GenBank/DDBJ whole genome shotgun (WGS) entry which is preliminary data.</text>
</comment>
<dbReference type="InterPro" id="IPR025257">
    <property type="entry name" value="MINDY-3/4_CD"/>
</dbReference>
<evidence type="ECO:0000256" key="1">
    <source>
        <dbReference type="ARBA" id="ARBA00011074"/>
    </source>
</evidence>
<protein>
    <recommendedName>
        <fullName evidence="2">Deubiquitinating enzyme MINDY-3/4 conserved domain-containing protein</fullName>
    </recommendedName>
</protein>
<dbReference type="Proteomes" id="UP001470230">
    <property type="component" value="Unassembled WGS sequence"/>
</dbReference>
<organism evidence="3 4">
    <name type="scientific">Tritrichomonas musculus</name>
    <dbReference type="NCBI Taxonomy" id="1915356"/>
    <lineage>
        <taxon>Eukaryota</taxon>
        <taxon>Metamonada</taxon>
        <taxon>Parabasalia</taxon>
        <taxon>Tritrichomonadida</taxon>
        <taxon>Tritrichomonadidae</taxon>
        <taxon>Tritrichomonas</taxon>
    </lineage>
</organism>
<proteinExistence type="inferred from homology"/>
<dbReference type="PANTHER" id="PTHR12473">
    <property type="entry name" value="UBIQUITIN CARBOXYL-TERMINAL HYDROLASE MINDY-4-RELATED"/>
    <property type="match status" value="1"/>
</dbReference>
<dbReference type="PANTHER" id="PTHR12473:SF8">
    <property type="entry name" value="UBIQUITIN CARBOXYL-TERMINAL HYDROLASE MINDY-4-RELATED"/>
    <property type="match status" value="1"/>
</dbReference>
<dbReference type="InterPro" id="IPR039785">
    <property type="entry name" value="MINY3/4"/>
</dbReference>
<evidence type="ECO:0000259" key="2">
    <source>
        <dbReference type="SMART" id="SM01174"/>
    </source>
</evidence>
<dbReference type="EMBL" id="JAPFFF010000007">
    <property type="protein sequence ID" value="KAK8885439.1"/>
    <property type="molecule type" value="Genomic_DNA"/>
</dbReference>
<dbReference type="SMART" id="SM01174">
    <property type="entry name" value="DUF4205"/>
    <property type="match status" value="1"/>
</dbReference>
<evidence type="ECO:0000313" key="3">
    <source>
        <dbReference type="EMBL" id="KAK8885439.1"/>
    </source>
</evidence>
<dbReference type="Pfam" id="PF13898">
    <property type="entry name" value="MINDY-3_4_CD"/>
    <property type="match status" value="1"/>
</dbReference>
<accession>A0ABR2K2Y6</accession>
<feature type="domain" description="Deubiquitinating enzyme MINDY-3/4 conserved" evidence="2">
    <location>
        <begin position="22"/>
        <end position="292"/>
    </location>
</feature>
<comment type="similarity">
    <text evidence="1">Belongs to the MINDY deubiquitinase family. FAM188 subfamily.</text>
</comment>
<reference evidence="3 4" key="1">
    <citation type="submission" date="2024-04" db="EMBL/GenBank/DDBJ databases">
        <title>Tritrichomonas musculus Genome.</title>
        <authorList>
            <person name="Alves-Ferreira E."/>
            <person name="Grigg M."/>
            <person name="Lorenzi H."/>
            <person name="Galac M."/>
        </authorList>
    </citation>
    <scope>NUCLEOTIDE SEQUENCE [LARGE SCALE GENOMIC DNA]</scope>
    <source>
        <strain evidence="3 4">EAF2021</strain>
    </source>
</reference>